<feature type="compositionally biased region" description="Acidic residues" evidence="1">
    <location>
        <begin position="383"/>
        <end position="397"/>
    </location>
</feature>
<comment type="caution">
    <text evidence="2">The sequence shown here is derived from an EMBL/GenBank/DDBJ whole genome shotgun (WGS) entry which is preliminary data.</text>
</comment>
<feature type="region of interest" description="Disordered" evidence="1">
    <location>
        <begin position="1113"/>
        <end position="1150"/>
    </location>
</feature>
<feature type="region of interest" description="Disordered" evidence="1">
    <location>
        <begin position="366"/>
        <end position="408"/>
    </location>
</feature>
<evidence type="ECO:0000313" key="2">
    <source>
        <dbReference type="EMBL" id="KAL1582121.1"/>
    </source>
</evidence>
<dbReference type="InterPro" id="IPR022698">
    <property type="entry name" value="OrsD"/>
</dbReference>
<dbReference type="AlphaFoldDB" id="A0AB34KDF8"/>
<keyword evidence="3" id="KW-1185">Reference proteome</keyword>
<dbReference type="Proteomes" id="UP000803884">
    <property type="component" value="Unassembled WGS sequence"/>
</dbReference>
<name>A0AB34KDF8_9PEZI</name>
<feature type="compositionally biased region" description="Basic and acidic residues" evidence="1">
    <location>
        <begin position="983"/>
        <end position="998"/>
    </location>
</feature>
<evidence type="ECO:0000313" key="3">
    <source>
        <dbReference type="Proteomes" id="UP000803884"/>
    </source>
</evidence>
<feature type="region of interest" description="Disordered" evidence="1">
    <location>
        <begin position="847"/>
        <end position="867"/>
    </location>
</feature>
<evidence type="ECO:0008006" key="4">
    <source>
        <dbReference type="Google" id="ProtNLM"/>
    </source>
</evidence>
<organism evidence="2 3">
    <name type="scientific">Cladosporium halotolerans</name>
    <dbReference type="NCBI Taxonomy" id="1052096"/>
    <lineage>
        <taxon>Eukaryota</taxon>
        <taxon>Fungi</taxon>
        <taxon>Dikarya</taxon>
        <taxon>Ascomycota</taxon>
        <taxon>Pezizomycotina</taxon>
        <taxon>Dothideomycetes</taxon>
        <taxon>Dothideomycetidae</taxon>
        <taxon>Cladosporiales</taxon>
        <taxon>Cladosporiaceae</taxon>
        <taxon>Cladosporium</taxon>
    </lineage>
</organism>
<feature type="compositionally biased region" description="Gly residues" evidence="1">
    <location>
        <begin position="968"/>
        <end position="982"/>
    </location>
</feature>
<dbReference type="GeneID" id="96010600"/>
<reference evidence="2 3" key="1">
    <citation type="journal article" date="2020" name="Microbiol. Resour. Announc.">
        <title>Draft Genome Sequence of a Cladosporium Species Isolated from the Mesophotic Ascidian Didemnum maculosum.</title>
        <authorList>
            <person name="Gioti A."/>
            <person name="Siaperas R."/>
            <person name="Nikolaivits E."/>
            <person name="Le Goff G."/>
            <person name="Ouazzani J."/>
            <person name="Kotoulas G."/>
            <person name="Topakas E."/>
        </authorList>
    </citation>
    <scope>NUCLEOTIDE SEQUENCE [LARGE SCALE GENOMIC DNA]</scope>
    <source>
        <strain evidence="2 3">TM138-S3</strain>
    </source>
</reference>
<dbReference type="EMBL" id="JAAQHG020000066">
    <property type="protein sequence ID" value="KAL1582121.1"/>
    <property type="molecule type" value="Genomic_DNA"/>
</dbReference>
<dbReference type="RefSeq" id="XP_069225228.1">
    <property type="nucleotide sequence ID" value="XM_069377762.1"/>
</dbReference>
<feature type="compositionally biased region" description="Acidic residues" evidence="1">
    <location>
        <begin position="847"/>
        <end position="860"/>
    </location>
</feature>
<protein>
    <recommendedName>
        <fullName evidence="4">C2H2-type domain-containing protein</fullName>
    </recommendedName>
</protein>
<accession>A0AB34KDF8</accession>
<proteinExistence type="predicted"/>
<feature type="region of interest" description="Disordered" evidence="1">
    <location>
        <begin position="962"/>
        <end position="1002"/>
    </location>
</feature>
<gene>
    <name evidence="2" type="ORF">WHR41_09158</name>
</gene>
<dbReference type="Pfam" id="PF12013">
    <property type="entry name" value="OrsD"/>
    <property type="match status" value="1"/>
</dbReference>
<evidence type="ECO:0000256" key="1">
    <source>
        <dbReference type="SAM" id="MobiDB-lite"/>
    </source>
</evidence>
<sequence length="1150" mass="130160">MSLPAYADVPRPGVAGNRTLDVQHTAVSPDCNTGDIRLPNDRDKITVENAHQSLEWHEEHGVLICTRHGYAVRNLGFHLQEYHTGNAKERRAVLELFGRHEVREPKDVTLPAPLGAPFASLGKPVNAFICNEPECEHISTSRKGIRLHCNRKHDWRSSADEREHWHSIWVQTFFKSAGLQKYFTVAYDEEENTVVQGDNAEIVLPTRSTANAAEIVGTSNDTEVAAIATDWKEQDEKLNETLDVADAETAKTDHTLWFKKTGWAEHIAGCTLKHLSQASRLPDRDEQTLHEAVKLNGALIEKCVAGLSSLDNETRRWLRSAKHSEIDQRPLARLQNVESQQTYAVYMARLLCYSLRVLQSCEDSERLEGTVDYQPSEGRGSESDVEDDSEDDEDSEGGGDGGSDSGIQPVVDILKDARRLYPWQGRQKDLLRRVREGIENGWDKKSQLKALLDFYESLIFQHVRGDTFKSAILHFLAILGIDEETRRLRQANDFSYMLAGIVYCMRVIAVEVILPSEEREDQDDVDDERFRRTRNDFLADGTYSVMSKALSILAYGKSIAMNHSNSGSISWSLDRTEMSYKGRPIDVARFGCMVRGVVEEAEGKLWKDLMWATQEEQFEIPLDKLQDDVTWTKRGVSFVDNAKNGLQDKREWMIKRALADVRGKKMRKQGEWSRLEVWRYLRKVDRFMELLLFCVHVTGGQPARGTEITSIRFRNGFQQDRNVFAIQGHMVVVTRYHKSQSQFDKPKVIPRFLPWRVGQLLAIYLAYVQPFQQYLTVKVKGSGRSDHIWANEFGPWGTDRLTKVINRESSKRLGTRLTTLDYRHVAVSLGREKVGEQFSRGYVEETAEVEEPEVDEDDPLEVSAGRGGEIGANRYGVSLDVIKHLSSRSIDTFRPLCQKWHEFLELASYGKKGQKRGLQTSSSSGSFYTHSLQDTDGRRTAMMANNGIRGWGAAIDRFRAQGREQGSEVGGGSNGSWWFGGGERNESENDSSRREGGSDRQTMTTPLLQQGEQEEQGEHGGQSARQYTQQFTPHFTPVQQWIDQHTRQQFAPQVVAGTRVAMTPGTTAHLEQSPLYNRSTAISVIGQKRFMSPAVSEEDLKKAMRKALRRDDVSFRSEELSSMHSGIDSPKESTPLSLPLLPKHCSSAQL</sequence>